<proteinExistence type="predicted"/>
<keyword evidence="3" id="KW-1185">Reference proteome</keyword>
<keyword evidence="1" id="KW-0472">Membrane</keyword>
<keyword evidence="1" id="KW-1133">Transmembrane helix</keyword>
<organism evidence="2 3">
    <name type="scientific">Carboxylicivirga mesophila</name>
    <dbReference type="NCBI Taxonomy" id="1166478"/>
    <lineage>
        <taxon>Bacteria</taxon>
        <taxon>Pseudomonadati</taxon>
        <taxon>Bacteroidota</taxon>
        <taxon>Bacteroidia</taxon>
        <taxon>Marinilabiliales</taxon>
        <taxon>Marinilabiliaceae</taxon>
        <taxon>Carboxylicivirga</taxon>
    </lineage>
</organism>
<evidence type="ECO:0000313" key="3">
    <source>
        <dbReference type="Proteomes" id="UP000721861"/>
    </source>
</evidence>
<dbReference type="EMBL" id="JAGUCN010000006">
    <property type="protein sequence ID" value="MBS2211130.1"/>
    <property type="molecule type" value="Genomic_DNA"/>
</dbReference>
<feature type="transmembrane region" description="Helical" evidence="1">
    <location>
        <begin position="70"/>
        <end position="91"/>
    </location>
</feature>
<evidence type="ECO:0000256" key="1">
    <source>
        <dbReference type="SAM" id="Phobius"/>
    </source>
</evidence>
<evidence type="ECO:0000313" key="2">
    <source>
        <dbReference type="EMBL" id="MBS2211130.1"/>
    </source>
</evidence>
<comment type="caution">
    <text evidence="2">The sequence shown here is derived from an EMBL/GenBank/DDBJ whole genome shotgun (WGS) entry which is preliminary data.</text>
</comment>
<keyword evidence="1" id="KW-0812">Transmembrane</keyword>
<dbReference type="RefSeq" id="WP_212227106.1">
    <property type="nucleotide sequence ID" value="NZ_JAGUCN010000006.1"/>
</dbReference>
<dbReference type="Proteomes" id="UP000721861">
    <property type="component" value="Unassembled WGS sequence"/>
</dbReference>
<accession>A0ABS5K821</accession>
<reference evidence="2 3" key="1">
    <citation type="journal article" date="2014" name="Int. J. Syst. Evol. Microbiol.">
        <title>Carboxylicivirga gen. nov. in the family Marinilabiliaceae with two novel species, Carboxylicivirga mesophila sp. nov. and Carboxylicivirga taeanensis sp. nov., and reclassification of Cytophaga fermentans as Saccharicrinis fermentans gen. nov., comb. nov.</title>
        <authorList>
            <person name="Yang S.H."/>
            <person name="Seo H.S."/>
            <person name="Woo J.H."/>
            <person name="Oh H.M."/>
            <person name="Jang H."/>
            <person name="Lee J.H."/>
            <person name="Kim S.J."/>
            <person name="Kwon K.K."/>
        </authorList>
    </citation>
    <scope>NUCLEOTIDE SEQUENCE [LARGE SCALE GENOMIC DNA]</scope>
    <source>
        <strain evidence="2 3">JCM 18290</strain>
    </source>
</reference>
<gene>
    <name evidence="2" type="ORF">KEM09_06945</name>
</gene>
<dbReference type="InterPro" id="IPR021215">
    <property type="entry name" value="DUF2752"/>
</dbReference>
<sequence length="101" mass="11548">MKRVTYKYRNSHLEAYFWLIALVSLAFSSPDNATHYTLCIFKNLGFDFCPGCGLGHGIAYLFRGQLLESWQAHPLALLAVVILVVRSINILRKDIKFTIKE</sequence>
<protein>
    <submittedName>
        <fullName evidence="2">DUF2752 domain-containing protein</fullName>
    </submittedName>
</protein>
<dbReference type="Pfam" id="PF10825">
    <property type="entry name" value="DUF2752"/>
    <property type="match status" value="1"/>
</dbReference>
<name>A0ABS5K821_9BACT</name>